<feature type="region of interest" description="Disordered" evidence="1">
    <location>
        <begin position="372"/>
        <end position="419"/>
    </location>
</feature>
<dbReference type="RefSeq" id="XP_037222330.1">
    <property type="nucleotide sequence ID" value="XM_037362038.1"/>
</dbReference>
<sequence>MTSNALSPESAATSTNSGLQRRPSTTEVISAFIRSKTLRRSKSNRPAIVWPPPSWNLDETLNNGAGASGTTPTPEQQIDETEPDDMPEPRELAQRISTLIESLPPPPTTDAVDPNGPPLSPSVANDPRLVKLLANQRVMGGSTSLGRQSVFSMLEQLKQRHGHLAGSSNSEDDREDGGVMMYSPLEPTKDTEVEIAESEMVLEYFDEPEPEPEPAKPSGPAPATDKPPTTPPTQTPNPSRAKKQKARQHVHWVPSRTKVSLQVMWWGYRLYLPPPVMKKLDDTHLSAAKRGAMLIAALKYLLDKVPMMLVPPQVRPAMLLLKRLAPYLGYVGVFVAWSWKAIKERDKGDGVVLTTTWLLPVALMPSTLKPKDYLRPGEKLPASESDVTQKPDSSDSASAQAESELKSTPSTSKEKGKAA</sequence>
<dbReference type="Proteomes" id="UP000636479">
    <property type="component" value="Unassembled WGS sequence"/>
</dbReference>
<keyword evidence="3" id="KW-1185">Reference proteome</keyword>
<feature type="region of interest" description="Disordered" evidence="1">
    <location>
        <begin position="39"/>
        <end position="88"/>
    </location>
</feature>
<protein>
    <submittedName>
        <fullName evidence="2">Uncharacterized protein</fullName>
    </submittedName>
</protein>
<feature type="compositionally biased region" description="Polar residues" evidence="1">
    <location>
        <begin position="57"/>
        <end position="76"/>
    </location>
</feature>
<dbReference type="AlphaFoldDB" id="A0A8H6SXM4"/>
<dbReference type="EMBL" id="JACAZF010000004">
    <property type="protein sequence ID" value="KAF7307311.1"/>
    <property type="molecule type" value="Genomic_DNA"/>
</dbReference>
<evidence type="ECO:0000313" key="2">
    <source>
        <dbReference type="EMBL" id="KAF7307311.1"/>
    </source>
</evidence>
<proteinExistence type="predicted"/>
<name>A0A8H6SXM4_9AGAR</name>
<feature type="region of interest" description="Disordered" evidence="1">
    <location>
        <begin position="1"/>
        <end position="27"/>
    </location>
</feature>
<dbReference type="OrthoDB" id="3247214at2759"/>
<comment type="caution">
    <text evidence="2">The sequence shown here is derived from an EMBL/GenBank/DDBJ whole genome shotgun (WGS) entry which is preliminary data.</text>
</comment>
<dbReference type="GeneID" id="59344554"/>
<feature type="region of interest" description="Disordered" evidence="1">
    <location>
        <begin position="161"/>
        <end position="184"/>
    </location>
</feature>
<feature type="compositionally biased region" description="Acidic residues" evidence="1">
    <location>
        <begin position="77"/>
        <end position="86"/>
    </location>
</feature>
<organism evidence="2 3">
    <name type="scientific">Mycena indigotica</name>
    <dbReference type="NCBI Taxonomy" id="2126181"/>
    <lineage>
        <taxon>Eukaryota</taxon>
        <taxon>Fungi</taxon>
        <taxon>Dikarya</taxon>
        <taxon>Basidiomycota</taxon>
        <taxon>Agaricomycotina</taxon>
        <taxon>Agaricomycetes</taxon>
        <taxon>Agaricomycetidae</taxon>
        <taxon>Agaricales</taxon>
        <taxon>Marasmiineae</taxon>
        <taxon>Mycenaceae</taxon>
        <taxon>Mycena</taxon>
    </lineage>
</organism>
<evidence type="ECO:0000256" key="1">
    <source>
        <dbReference type="SAM" id="MobiDB-lite"/>
    </source>
</evidence>
<evidence type="ECO:0000313" key="3">
    <source>
        <dbReference type="Proteomes" id="UP000636479"/>
    </source>
</evidence>
<reference evidence="2" key="1">
    <citation type="submission" date="2020-05" db="EMBL/GenBank/DDBJ databases">
        <title>Mycena genomes resolve the evolution of fungal bioluminescence.</title>
        <authorList>
            <person name="Tsai I.J."/>
        </authorList>
    </citation>
    <scope>NUCLEOTIDE SEQUENCE</scope>
    <source>
        <strain evidence="2">171206Taipei</strain>
    </source>
</reference>
<feature type="compositionally biased region" description="Basic residues" evidence="1">
    <location>
        <begin position="240"/>
        <end position="249"/>
    </location>
</feature>
<accession>A0A8H6SXM4</accession>
<feature type="region of interest" description="Disordered" evidence="1">
    <location>
        <begin position="101"/>
        <end position="124"/>
    </location>
</feature>
<gene>
    <name evidence="2" type="ORF">MIND_00525100</name>
</gene>
<feature type="region of interest" description="Disordered" evidence="1">
    <location>
        <begin position="206"/>
        <end position="249"/>
    </location>
</feature>